<evidence type="ECO:0000313" key="10">
    <source>
        <dbReference type="Proteomes" id="UP000675968"/>
    </source>
</evidence>
<comment type="caution">
    <text evidence="9">The sequence shown here is derived from an EMBL/GenBank/DDBJ whole genome shotgun (WGS) entry which is preliminary data.</text>
</comment>
<feature type="domain" description="UDP-glucose/GDP-mannose dehydrogenase N-terminal" evidence="8">
    <location>
        <begin position="71"/>
        <end position="147"/>
    </location>
</feature>
<dbReference type="PANTHER" id="PTHR43491">
    <property type="entry name" value="UDP-N-ACETYL-D-MANNOSAMINE DEHYDROGENASE"/>
    <property type="match status" value="1"/>
</dbReference>
<dbReference type="EC" id="1.1.1.336" evidence="2"/>
<dbReference type="InterPro" id="IPR001732">
    <property type="entry name" value="UDP-Glc/GDP-Man_DH_N"/>
</dbReference>
<dbReference type="PANTHER" id="PTHR43491:SF2">
    <property type="entry name" value="UDP-N-ACETYL-D-MANNOSAMINE DEHYDROGENASE"/>
    <property type="match status" value="1"/>
</dbReference>
<dbReference type="GO" id="GO:0016628">
    <property type="term" value="F:oxidoreductase activity, acting on the CH-CH group of donors, NAD or NADP as acceptor"/>
    <property type="evidence" value="ECO:0007669"/>
    <property type="project" value="InterPro"/>
</dbReference>
<dbReference type="Proteomes" id="UP000675968">
    <property type="component" value="Unassembled WGS sequence"/>
</dbReference>
<organism evidence="9 10">
    <name type="scientific">Candidatus Iainarchaeum sp</name>
    <dbReference type="NCBI Taxonomy" id="3101447"/>
    <lineage>
        <taxon>Archaea</taxon>
        <taxon>Candidatus Iainarchaeota</taxon>
        <taxon>Candidatus Iainarchaeia</taxon>
        <taxon>Candidatus Iainarchaeales</taxon>
        <taxon>Candidatus Iainarchaeaceae</taxon>
        <taxon>Candidatus Iainarchaeum</taxon>
    </lineage>
</organism>
<comment type="similarity">
    <text evidence="1 6">Belongs to the UDP-glucose/GDP-mannose dehydrogenase family.</text>
</comment>
<dbReference type="PIRSF" id="PIRSF500136">
    <property type="entry name" value="UDP_ManNAc_DH"/>
    <property type="match status" value="1"/>
</dbReference>
<dbReference type="PIRSF" id="PIRSF000124">
    <property type="entry name" value="UDPglc_GDPman_dh"/>
    <property type="match status" value="1"/>
</dbReference>
<sequence>MWLEGGIFIVGIIGLGELGELLIRQISPKKQTWGVDIDPRKISSLRKEGFDVGDTIKSDDVYIISVYLTDQVKSVIQQIPLDNNPLIVVESTVLPGTHKWIQDYKRKNEVSFDLVFFPHRYNPDDADHQLFNLHRIMGGESKRAEQRAIEFYSDFMDRKLIHMFPMEVVELSKPLENAYRYYEIAFAEDLRRVCEEKGINYKLLRQAANTKWNIDIKEARTGIGGKCLPKDTALLDNFFDNNLVFRNSIETNMRYENDFVQKSMVRARK</sequence>
<name>A0A8T4L621_9ARCH</name>
<proteinExistence type="inferred from homology"/>
<evidence type="ECO:0000256" key="3">
    <source>
        <dbReference type="ARBA" id="ARBA00016796"/>
    </source>
</evidence>
<evidence type="ECO:0000256" key="1">
    <source>
        <dbReference type="ARBA" id="ARBA00006601"/>
    </source>
</evidence>
<comment type="catalytic activity">
    <reaction evidence="5">
        <text>UDP-N-acetyl-alpha-D-mannosamine + 2 NAD(+) + H2O = UDP-N-acetyl-alpha-D-mannosaminouronate + 2 NADH + 3 H(+)</text>
        <dbReference type="Rhea" id="RHEA:25780"/>
        <dbReference type="ChEBI" id="CHEBI:15377"/>
        <dbReference type="ChEBI" id="CHEBI:15378"/>
        <dbReference type="ChEBI" id="CHEBI:57540"/>
        <dbReference type="ChEBI" id="CHEBI:57945"/>
        <dbReference type="ChEBI" id="CHEBI:68623"/>
        <dbReference type="ChEBI" id="CHEBI:70731"/>
        <dbReference type="EC" id="1.1.1.336"/>
    </reaction>
</comment>
<evidence type="ECO:0000256" key="5">
    <source>
        <dbReference type="ARBA" id="ARBA00049130"/>
    </source>
</evidence>
<gene>
    <name evidence="9" type="ORF">J4215_05420</name>
</gene>
<feature type="domain" description="UDP-glucose/GDP-mannose dehydrogenase dimerisation" evidence="7">
    <location>
        <begin position="169"/>
        <end position="242"/>
    </location>
</feature>
<reference evidence="9" key="2">
    <citation type="submission" date="2021-05" db="EMBL/GenBank/DDBJ databases">
        <title>Protein family content uncovers lineage relationships and bacterial pathway maintenance mechanisms in DPANN archaea.</title>
        <authorList>
            <person name="Castelle C.J."/>
            <person name="Meheust R."/>
            <person name="Jaffe A.L."/>
            <person name="Seitz K."/>
            <person name="Gong X."/>
            <person name="Baker B.J."/>
            <person name="Banfield J.F."/>
        </authorList>
    </citation>
    <scope>NUCLEOTIDE SEQUENCE</scope>
    <source>
        <strain evidence="9">RIFCSPLOWO2_01_FULL_AR10_48_17</strain>
    </source>
</reference>
<evidence type="ECO:0000256" key="6">
    <source>
        <dbReference type="PIRNR" id="PIRNR000124"/>
    </source>
</evidence>
<dbReference type="Pfam" id="PF00984">
    <property type="entry name" value="UDPG_MGDP_dh"/>
    <property type="match status" value="1"/>
</dbReference>
<protein>
    <recommendedName>
        <fullName evidence="3">UDP-N-acetyl-D-mannosamine dehydrogenase</fullName>
        <ecNumber evidence="2">1.1.1.336</ecNumber>
    </recommendedName>
    <alternativeName>
        <fullName evidence="4">UDP-ManNAc 6-dehydrogenase</fullName>
    </alternativeName>
</protein>
<dbReference type="Pfam" id="PF03721">
    <property type="entry name" value="UDPG_MGDP_dh_N"/>
    <property type="match status" value="1"/>
</dbReference>
<dbReference type="InterPro" id="IPR036291">
    <property type="entry name" value="NAD(P)-bd_dom_sf"/>
</dbReference>
<dbReference type="GO" id="GO:0089714">
    <property type="term" value="F:UDP-N-acetyl-D-mannosamine dehydrogenase activity"/>
    <property type="evidence" value="ECO:0007669"/>
    <property type="project" value="UniProtKB-EC"/>
</dbReference>
<dbReference type="SUPFAM" id="SSF48179">
    <property type="entry name" value="6-phosphogluconate dehydrogenase C-terminal domain-like"/>
    <property type="match status" value="1"/>
</dbReference>
<dbReference type="SUPFAM" id="SSF51735">
    <property type="entry name" value="NAD(P)-binding Rossmann-fold domains"/>
    <property type="match status" value="1"/>
</dbReference>
<accession>A0A8T4L621</accession>
<evidence type="ECO:0000259" key="7">
    <source>
        <dbReference type="Pfam" id="PF00984"/>
    </source>
</evidence>
<dbReference type="InterPro" id="IPR028359">
    <property type="entry name" value="UDP_ManNAc/GlcNAc_DH"/>
</dbReference>
<evidence type="ECO:0000256" key="2">
    <source>
        <dbReference type="ARBA" id="ARBA00012935"/>
    </source>
</evidence>
<dbReference type="Gene3D" id="3.40.50.720">
    <property type="entry name" value="NAD(P)-binding Rossmann-like Domain"/>
    <property type="match status" value="2"/>
</dbReference>
<evidence type="ECO:0000259" key="8">
    <source>
        <dbReference type="Pfam" id="PF03721"/>
    </source>
</evidence>
<dbReference type="InterPro" id="IPR008927">
    <property type="entry name" value="6-PGluconate_DH-like_C_sf"/>
</dbReference>
<dbReference type="AlphaFoldDB" id="A0A8T4L621"/>
<dbReference type="EMBL" id="JAGVWC010000011">
    <property type="protein sequence ID" value="MBS3061994.1"/>
    <property type="molecule type" value="Genomic_DNA"/>
</dbReference>
<dbReference type="InterPro" id="IPR017476">
    <property type="entry name" value="UDP-Glc/GDP-Man"/>
</dbReference>
<evidence type="ECO:0000313" key="9">
    <source>
        <dbReference type="EMBL" id="MBS3061994.1"/>
    </source>
</evidence>
<dbReference type="GO" id="GO:0000271">
    <property type="term" value="P:polysaccharide biosynthetic process"/>
    <property type="evidence" value="ECO:0007669"/>
    <property type="project" value="InterPro"/>
</dbReference>
<reference evidence="9" key="1">
    <citation type="submission" date="2021-03" db="EMBL/GenBank/DDBJ databases">
        <authorList>
            <person name="Jaffe A."/>
        </authorList>
    </citation>
    <scope>NUCLEOTIDE SEQUENCE</scope>
    <source>
        <strain evidence="9">RIFCSPLOWO2_01_FULL_AR10_48_17</strain>
    </source>
</reference>
<evidence type="ECO:0000256" key="4">
    <source>
        <dbReference type="ARBA" id="ARBA00030172"/>
    </source>
</evidence>
<dbReference type="GO" id="GO:0051287">
    <property type="term" value="F:NAD binding"/>
    <property type="evidence" value="ECO:0007669"/>
    <property type="project" value="InterPro"/>
</dbReference>
<dbReference type="InterPro" id="IPR014026">
    <property type="entry name" value="UDP-Glc/GDP-Man_DH_dimer"/>
</dbReference>